<feature type="domain" description="Plant bHLH transcription factor ACT-like" evidence="3">
    <location>
        <begin position="49"/>
        <end position="119"/>
    </location>
</feature>
<dbReference type="GO" id="GO:0005634">
    <property type="term" value="C:nucleus"/>
    <property type="evidence" value="ECO:0007669"/>
    <property type="project" value="UniProtKB-SubCell"/>
</dbReference>
<evidence type="ECO:0000256" key="1">
    <source>
        <dbReference type="ARBA" id="ARBA00004123"/>
    </source>
</evidence>
<accession>A0AAV6XT57</accession>
<dbReference type="InterPro" id="IPR054502">
    <property type="entry name" value="bHLH-TF_ACT-like_plant"/>
</dbReference>
<gene>
    <name evidence="4" type="ORF">BUALT_Bualt03G0039900</name>
</gene>
<keyword evidence="2" id="KW-0539">Nucleus</keyword>
<reference evidence="4" key="1">
    <citation type="submission" date="2019-10" db="EMBL/GenBank/DDBJ databases">
        <authorList>
            <person name="Zhang R."/>
            <person name="Pan Y."/>
            <person name="Wang J."/>
            <person name="Ma R."/>
            <person name="Yu S."/>
        </authorList>
    </citation>
    <scope>NUCLEOTIDE SEQUENCE</scope>
    <source>
        <strain evidence="4">LA-IB0</strain>
        <tissue evidence="4">Leaf</tissue>
    </source>
</reference>
<dbReference type="GO" id="GO:0043565">
    <property type="term" value="F:sequence-specific DNA binding"/>
    <property type="evidence" value="ECO:0007669"/>
    <property type="project" value="TreeGrafter"/>
</dbReference>
<dbReference type="InterPro" id="IPR051358">
    <property type="entry name" value="TF_AMS/ICE1/BHLH6-like"/>
</dbReference>
<sequence length="161" mass="18030">MLVSILEAFEEMNVNVVQARVTCKHFFGMEAIVEDNIDATILNEAILKEVKIEKLGAGYLIVRVTCKKCEEMLVSILEAFEEMNVNVVQARVTCKHFFGMEAIVEDNIDATILNEAILKRARGPSCAKVALKYNKRAAVGPDVEVSRMSVLSFTVWIFLET</sequence>
<dbReference type="PANTHER" id="PTHR31945:SF27">
    <property type="entry name" value="TRANSCRIPTION FACTOR BHLH35-LIKE PROTEIN"/>
    <property type="match status" value="1"/>
</dbReference>
<dbReference type="Pfam" id="PF22754">
    <property type="entry name" value="bHLH-TF_ACT-like_plant"/>
    <property type="match status" value="2"/>
</dbReference>
<keyword evidence="5" id="KW-1185">Reference proteome</keyword>
<evidence type="ECO:0000313" key="5">
    <source>
        <dbReference type="Proteomes" id="UP000826271"/>
    </source>
</evidence>
<dbReference type="PANTHER" id="PTHR31945">
    <property type="entry name" value="TRANSCRIPTION FACTOR SCREAM2-RELATED"/>
    <property type="match status" value="1"/>
</dbReference>
<feature type="domain" description="Plant bHLH transcription factor ACT-like" evidence="3">
    <location>
        <begin position="1"/>
        <end position="48"/>
    </location>
</feature>
<name>A0AAV6XT57_9LAMI</name>
<comment type="caution">
    <text evidence="4">The sequence shown here is derived from an EMBL/GenBank/DDBJ whole genome shotgun (WGS) entry which is preliminary data.</text>
</comment>
<dbReference type="AlphaFoldDB" id="A0AAV6XT57"/>
<dbReference type="GO" id="GO:0003700">
    <property type="term" value="F:DNA-binding transcription factor activity"/>
    <property type="evidence" value="ECO:0007669"/>
    <property type="project" value="TreeGrafter"/>
</dbReference>
<dbReference type="EMBL" id="WHWC01000003">
    <property type="protein sequence ID" value="KAG8385408.1"/>
    <property type="molecule type" value="Genomic_DNA"/>
</dbReference>
<organism evidence="4 5">
    <name type="scientific">Buddleja alternifolia</name>
    <dbReference type="NCBI Taxonomy" id="168488"/>
    <lineage>
        <taxon>Eukaryota</taxon>
        <taxon>Viridiplantae</taxon>
        <taxon>Streptophyta</taxon>
        <taxon>Embryophyta</taxon>
        <taxon>Tracheophyta</taxon>
        <taxon>Spermatophyta</taxon>
        <taxon>Magnoliopsida</taxon>
        <taxon>eudicotyledons</taxon>
        <taxon>Gunneridae</taxon>
        <taxon>Pentapetalae</taxon>
        <taxon>asterids</taxon>
        <taxon>lamiids</taxon>
        <taxon>Lamiales</taxon>
        <taxon>Scrophulariaceae</taxon>
        <taxon>Buddlejeae</taxon>
        <taxon>Buddleja</taxon>
    </lineage>
</organism>
<comment type="subcellular location">
    <subcellularLocation>
        <location evidence="1">Nucleus</location>
    </subcellularLocation>
</comment>
<dbReference type="Proteomes" id="UP000826271">
    <property type="component" value="Unassembled WGS sequence"/>
</dbReference>
<evidence type="ECO:0000259" key="3">
    <source>
        <dbReference type="Pfam" id="PF22754"/>
    </source>
</evidence>
<proteinExistence type="predicted"/>
<protein>
    <recommendedName>
        <fullName evidence="3">Plant bHLH transcription factor ACT-like domain-containing protein</fullName>
    </recommendedName>
</protein>
<evidence type="ECO:0000256" key="2">
    <source>
        <dbReference type="ARBA" id="ARBA00023242"/>
    </source>
</evidence>
<evidence type="ECO:0000313" key="4">
    <source>
        <dbReference type="EMBL" id="KAG8385408.1"/>
    </source>
</evidence>